<gene>
    <name evidence="6" type="ORF">ACFPOE_15115</name>
</gene>
<dbReference type="PANTHER" id="PTHR35008:SF4">
    <property type="entry name" value="BLL4482 PROTEIN"/>
    <property type="match status" value="1"/>
</dbReference>
<keyword evidence="2 4" id="KW-0479">Metal-binding</keyword>
<accession>A0ABW0NHV5</accession>
<reference evidence="7" key="1">
    <citation type="journal article" date="2019" name="Int. J. Syst. Evol. Microbiol.">
        <title>The Global Catalogue of Microorganisms (GCM) 10K type strain sequencing project: providing services to taxonomists for standard genome sequencing and annotation.</title>
        <authorList>
            <consortium name="The Broad Institute Genomics Platform"/>
            <consortium name="The Broad Institute Genome Sequencing Center for Infectious Disease"/>
            <person name="Wu L."/>
            <person name="Ma J."/>
        </authorList>
    </citation>
    <scope>NUCLEOTIDE SEQUENCE [LARGE SCALE GENOMIC DNA]</scope>
    <source>
        <strain evidence="7">CCUG 57401</strain>
    </source>
</reference>
<dbReference type="InterPro" id="IPR036909">
    <property type="entry name" value="Cyt_c-like_dom_sf"/>
</dbReference>
<dbReference type="RefSeq" id="WP_376850955.1">
    <property type="nucleotide sequence ID" value="NZ_JBHSMF010000009.1"/>
</dbReference>
<evidence type="ECO:0000313" key="7">
    <source>
        <dbReference type="Proteomes" id="UP001596037"/>
    </source>
</evidence>
<dbReference type="Gene3D" id="1.10.760.10">
    <property type="entry name" value="Cytochrome c-like domain"/>
    <property type="match status" value="2"/>
</dbReference>
<sequence>MKRLLLGLLVGVAVLLALVWYLNVRGEDKIDDSPPAAAPVAQQVTRGAYLASLGNCAGCHTARGGVPYAGGRGIETPFGILYSSNLTPDPATGLGNWSAGQFWRALHNGRSRDGRLLYPAFPYPNYTMVTRADSDALFDYLRSQPPAKQQNKAHALDWPFNTQAALAVWRALYFRPALYVQDSARSADWNRGAYLVDGLGHCSACHTQRNALGASSDMLDLSGGLIPMQNWYAPSLTSAAEAGVADWPLEHVVRVMQTGISPRGFVLGPMAEVVFNSTQHWNADDLRAMAVFMKGLVPTATAPPPAAVAVDAGKAQRGAKLYEHHCAQCHGDQGQGVAGAYPPLAGNRAVQLKETSNLVQVVMYGGFPPATAGNPRPYGMPPYVLLLSDADVAAVLTHLRTSWGNRAAAVSEVEVLKKRSGGAQ</sequence>
<dbReference type="EMBL" id="JBHSMF010000009">
    <property type="protein sequence ID" value="MFC5498877.1"/>
    <property type="molecule type" value="Genomic_DNA"/>
</dbReference>
<comment type="caution">
    <text evidence="6">The sequence shown here is derived from an EMBL/GenBank/DDBJ whole genome shotgun (WGS) entry which is preliminary data.</text>
</comment>
<dbReference type="Proteomes" id="UP001596037">
    <property type="component" value="Unassembled WGS sequence"/>
</dbReference>
<keyword evidence="3 4" id="KW-0408">Iron</keyword>
<feature type="domain" description="Cytochrome c" evidence="5">
    <location>
        <begin position="187"/>
        <end position="297"/>
    </location>
</feature>
<evidence type="ECO:0000256" key="2">
    <source>
        <dbReference type="ARBA" id="ARBA00022723"/>
    </source>
</evidence>
<dbReference type="Pfam" id="PF00034">
    <property type="entry name" value="Cytochrom_C"/>
    <property type="match status" value="2"/>
</dbReference>
<evidence type="ECO:0000256" key="3">
    <source>
        <dbReference type="ARBA" id="ARBA00023004"/>
    </source>
</evidence>
<name>A0ABW0NHV5_9BURK</name>
<keyword evidence="7" id="KW-1185">Reference proteome</keyword>
<protein>
    <submittedName>
        <fullName evidence="6">C-type cytochrome</fullName>
    </submittedName>
</protein>
<dbReference type="InterPro" id="IPR014353">
    <property type="entry name" value="Membr-bd_ADH_cyt_c"/>
</dbReference>
<feature type="domain" description="Cytochrome c" evidence="5">
    <location>
        <begin position="313"/>
        <end position="403"/>
    </location>
</feature>
<dbReference type="SUPFAM" id="SSF46626">
    <property type="entry name" value="Cytochrome c"/>
    <property type="match status" value="3"/>
</dbReference>
<evidence type="ECO:0000313" key="6">
    <source>
        <dbReference type="EMBL" id="MFC5498877.1"/>
    </source>
</evidence>
<feature type="domain" description="Cytochrome c" evidence="5">
    <location>
        <begin position="42"/>
        <end position="145"/>
    </location>
</feature>
<organism evidence="6 7">
    <name type="scientific">Caenimonas terrae</name>
    <dbReference type="NCBI Taxonomy" id="696074"/>
    <lineage>
        <taxon>Bacteria</taxon>
        <taxon>Pseudomonadati</taxon>
        <taxon>Pseudomonadota</taxon>
        <taxon>Betaproteobacteria</taxon>
        <taxon>Burkholderiales</taxon>
        <taxon>Comamonadaceae</taxon>
        <taxon>Caenimonas</taxon>
    </lineage>
</organism>
<keyword evidence="1 4" id="KW-0349">Heme</keyword>
<dbReference type="InterPro" id="IPR009056">
    <property type="entry name" value="Cyt_c-like_dom"/>
</dbReference>
<evidence type="ECO:0000256" key="1">
    <source>
        <dbReference type="ARBA" id="ARBA00022617"/>
    </source>
</evidence>
<evidence type="ECO:0000256" key="4">
    <source>
        <dbReference type="PROSITE-ProRule" id="PRU00433"/>
    </source>
</evidence>
<dbReference type="InterPro" id="IPR051459">
    <property type="entry name" value="Cytochrome_c-type_DH"/>
</dbReference>
<dbReference type="PANTHER" id="PTHR35008">
    <property type="entry name" value="BLL4482 PROTEIN-RELATED"/>
    <property type="match status" value="1"/>
</dbReference>
<evidence type="ECO:0000259" key="5">
    <source>
        <dbReference type="PROSITE" id="PS51007"/>
    </source>
</evidence>
<dbReference type="PIRSF" id="PIRSF000018">
    <property type="entry name" value="Mb_ADH_cyt_c"/>
    <property type="match status" value="1"/>
</dbReference>
<dbReference type="PROSITE" id="PS51007">
    <property type="entry name" value="CYTC"/>
    <property type="match status" value="3"/>
</dbReference>
<proteinExistence type="predicted"/>